<name>A0A7C3WLC6_9BACT</name>
<reference evidence="3" key="1">
    <citation type="journal article" date="2020" name="mSystems">
        <title>Genome- and Community-Level Interaction Insights into Carbon Utilization and Element Cycling Functions of Hydrothermarchaeota in Hydrothermal Sediment.</title>
        <authorList>
            <person name="Zhou Z."/>
            <person name="Liu Y."/>
            <person name="Xu W."/>
            <person name="Pan J."/>
            <person name="Luo Z.H."/>
            <person name="Li M."/>
        </authorList>
    </citation>
    <scope>NUCLEOTIDE SEQUENCE [LARGE SCALE GENOMIC DNA]</scope>
    <source>
        <strain evidence="3">SpSt-776</strain>
    </source>
</reference>
<dbReference type="Pfam" id="PF13690">
    <property type="entry name" value="CheX"/>
    <property type="match status" value="1"/>
</dbReference>
<dbReference type="GO" id="GO:0006935">
    <property type="term" value="P:chemotaxis"/>
    <property type="evidence" value="ECO:0007669"/>
    <property type="project" value="UniProtKB-KW"/>
</dbReference>
<evidence type="ECO:0000256" key="1">
    <source>
        <dbReference type="ARBA" id="ARBA00022500"/>
    </source>
</evidence>
<dbReference type="Gene3D" id="3.40.1550.10">
    <property type="entry name" value="CheC-like"/>
    <property type="match status" value="1"/>
</dbReference>
<gene>
    <name evidence="3" type="ORF">ENV62_01540</name>
</gene>
<feature type="domain" description="Chemotaxis phosphatase CheX-like" evidence="2">
    <location>
        <begin position="41"/>
        <end position="109"/>
    </location>
</feature>
<keyword evidence="1" id="KW-0145">Chemotaxis</keyword>
<dbReference type="AlphaFoldDB" id="A0A7C3WLC6"/>
<sequence>MLENLKAATFEIFETMFFLFPESWEEGQMRFAGAGLMAWTPVTGPKSFHIGLVVPQSLAQKMAKNFLGLGEGGPEWENLEDLLQEAANMVAGTFLSREQVSQSYRLALPHSARINFDVNQWQPHDQHLLFMVDDHGLEVFLERTS</sequence>
<comment type="caution">
    <text evidence="3">The sequence shown here is derived from an EMBL/GenBank/DDBJ whole genome shotgun (WGS) entry which is preliminary data.</text>
</comment>
<dbReference type="InterPro" id="IPR028051">
    <property type="entry name" value="CheX-like_dom"/>
</dbReference>
<accession>A0A7C3WLC6</accession>
<proteinExistence type="predicted"/>
<organism evidence="3">
    <name type="scientific">Desulfobacca acetoxidans</name>
    <dbReference type="NCBI Taxonomy" id="60893"/>
    <lineage>
        <taxon>Bacteria</taxon>
        <taxon>Pseudomonadati</taxon>
        <taxon>Thermodesulfobacteriota</taxon>
        <taxon>Desulfobaccia</taxon>
        <taxon>Desulfobaccales</taxon>
        <taxon>Desulfobaccaceae</taxon>
        <taxon>Desulfobacca</taxon>
    </lineage>
</organism>
<evidence type="ECO:0000313" key="3">
    <source>
        <dbReference type="EMBL" id="HGB13912.1"/>
    </source>
</evidence>
<dbReference type="EMBL" id="DTHB01000016">
    <property type="protein sequence ID" value="HGB13912.1"/>
    <property type="molecule type" value="Genomic_DNA"/>
</dbReference>
<protein>
    <recommendedName>
        <fullName evidence="2">Chemotaxis phosphatase CheX-like domain-containing protein</fullName>
    </recommendedName>
</protein>
<dbReference type="InterPro" id="IPR028976">
    <property type="entry name" value="CheC-like_sf"/>
</dbReference>
<dbReference type="SUPFAM" id="SSF103039">
    <property type="entry name" value="CheC-like"/>
    <property type="match status" value="1"/>
</dbReference>
<evidence type="ECO:0000259" key="2">
    <source>
        <dbReference type="Pfam" id="PF13690"/>
    </source>
</evidence>